<dbReference type="GO" id="GO:0003723">
    <property type="term" value="F:RNA binding"/>
    <property type="evidence" value="ECO:0007669"/>
    <property type="project" value="TreeGrafter"/>
</dbReference>
<dbReference type="RefSeq" id="XP_013247458.1">
    <property type="nucleotide sequence ID" value="XM_013392004.1"/>
</dbReference>
<feature type="region of interest" description="Disordered" evidence="3">
    <location>
        <begin position="44"/>
        <end position="137"/>
    </location>
</feature>
<proteinExistence type="predicted"/>
<evidence type="ECO:0000256" key="2">
    <source>
        <dbReference type="ARBA" id="ARBA00023242"/>
    </source>
</evidence>
<organism evidence="5 6">
    <name type="scientific">Eimeria acervulina</name>
    <name type="common">Coccidian parasite</name>
    <dbReference type="NCBI Taxonomy" id="5801"/>
    <lineage>
        <taxon>Eukaryota</taxon>
        <taxon>Sar</taxon>
        <taxon>Alveolata</taxon>
        <taxon>Apicomplexa</taxon>
        <taxon>Conoidasida</taxon>
        <taxon>Coccidia</taxon>
        <taxon>Eucoccidiorida</taxon>
        <taxon>Eimeriorina</taxon>
        <taxon>Eimeriidae</taxon>
        <taxon>Eimeria</taxon>
    </lineage>
</organism>
<dbReference type="PANTHER" id="PTHR18034">
    <property type="entry name" value="CELL CYCLE CONTROL PROTEIN CWF22-RELATED"/>
    <property type="match status" value="1"/>
</dbReference>
<dbReference type="InterPro" id="IPR003891">
    <property type="entry name" value="Initiation_fac_eIF4g_MI"/>
</dbReference>
<evidence type="ECO:0000256" key="1">
    <source>
        <dbReference type="ARBA" id="ARBA00004123"/>
    </source>
</evidence>
<feature type="domain" description="MI" evidence="4">
    <location>
        <begin position="732"/>
        <end position="873"/>
    </location>
</feature>
<dbReference type="GO" id="GO:0005730">
    <property type="term" value="C:nucleolus"/>
    <property type="evidence" value="ECO:0007669"/>
    <property type="project" value="TreeGrafter"/>
</dbReference>
<feature type="compositionally biased region" description="Polar residues" evidence="3">
    <location>
        <begin position="46"/>
        <end position="67"/>
    </location>
</feature>
<protein>
    <recommendedName>
        <fullName evidence="4">MI domain-containing protein</fullName>
    </recommendedName>
</protein>
<gene>
    <name evidence="5" type="ORF">EAH_00008790</name>
</gene>
<dbReference type="GeneID" id="25268949"/>
<accession>U6GV11</accession>
<feature type="region of interest" description="Disordered" evidence="3">
    <location>
        <begin position="318"/>
        <end position="338"/>
    </location>
</feature>
<dbReference type="EMBL" id="HG673411">
    <property type="protein sequence ID" value="CDI83417.1"/>
    <property type="molecule type" value="Genomic_DNA"/>
</dbReference>
<dbReference type="OMA" id="MSDICEA"/>
<sequence length="984" mass="108861">MGFVRNRTRGGRAESLQRSLNSTRIPLSLRKELADLENSIAGYDSAESSSGTDLASQTYAQPAQRPQLSRKERRKQLRAQQRQQKKEHQELRKRQRIQYEIGAVTTQRRISGKGEEEQPQQQRAGGSKSAALTEADEEGVNSLDAKYSASGAIHDIGSIDVMATALRKVRKQQQSGDDALQHELRTLERKLGIRSSKRDSVKTSRARAKLRNELEADGFDLELQDILDGSKSPGMASYPVNESCMHNNRGLDTGGDSSRKAFLRTWKEVGVSGDGRVRYGASPDSGYVDVATAAMRSNQEKEQPQSDDPLREELNILEERLGISRSGSGKTKEAREKRRRKLRQELEADGFDLELQDVLDNILGIGAEGVEGSELCESVGSTCVSDVFSDGLVEVEETESDVRTAVRQNKTKDGVSVSRVYVAPHRRQTATEGPETAASAVALEKVKIEVIRALNRVSEGNVDPVFRQLLHVIRRSAADVSSGPLERLWLRRLLENKEEATELLRIYTAGVRGVLCDQLVQSCIHSPSSTNSLIATRIAMCCALGKMWDIELCLDFLGSLAVCFSSHFARALEQRSEQREASAGGTASLATRHVVVGVCCLYDFGFVSPRLFVELIWRISGLRRGSKAVDEHNIELSDFRIELLLLLLRLGGEKLRHDDTSLFTNTWKELVCLVQRQDNSRPQHLAVLKGDMGEAGRLRSLLIELQDLNAGKQKGRLMLIKSSQTALRFNTELQQSLFECFVTANSPDDALQLLQNSGHLSMKKPIITQTVAVAMQCCLQEKFYNQFYGMVLSRLCGICGCQAVQYGNNACKCFLMYEKGAARYRRTIQRGLAAQASAAHGFSVRRLLNLAKLTAFLIRLGVADLRIVRFLNFDNAGDKQGPMGLSGKLGIFLREICVELLCCPTAAASPLPAREDWEQSAVAYFKCLGSMSDICEALVTLLQDVVLPNVSADCPSRSSAERALKASVVKSVIRSLLDHHEPEI</sequence>
<evidence type="ECO:0000259" key="4">
    <source>
        <dbReference type="PROSITE" id="PS51366"/>
    </source>
</evidence>
<evidence type="ECO:0000256" key="3">
    <source>
        <dbReference type="SAM" id="MobiDB-lite"/>
    </source>
</evidence>
<reference evidence="5" key="1">
    <citation type="submission" date="2013-10" db="EMBL/GenBank/DDBJ databases">
        <title>Genomic analysis of the causative agents of coccidiosis in chickens.</title>
        <authorList>
            <person name="Reid A.J."/>
            <person name="Blake D."/>
            <person name="Billington K."/>
            <person name="Browne H."/>
            <person name="Dunn M."/>
            <person name="Hung S."/>
            <person name="Kawahara F."/>
            <person name="Miranda-Saavedra D."/>
            <person name="Mourier T."/>
            <person name="Nagra H."/>
            <person name="Otto T.D."/>
            <person name="Rawlings N."/>
            <person name="Sanchez A."/>
            <person name="Sanders M."/>
            <person name="Subramaniam C."/>
            <person name="Tay Y."/>
            <person name="Dear P."/>
            <person name="Doerig C."/>
            <person name="Gruber A."/>
            <person name="Parkinson J."/>
            <person name="Shirley M."/>
            <person name="Wan K.L."/>
            <person name="Berriman M."/>
            <person name="Tomley F."/>
            <person name="Pain A."/>
        </authorList>
    </citation>
    <scope>NUCLEOTIDE SEQUENCE</scope>
    <source>
        <strain evidence="5">Houghton</strain>
    </source>
</reference>
<reference evidence="5" key="2">
    <citation type="submission" date="2013-10" db="EMBL/GenBank/DDBJ databases">
        <authorList>
            <person name="Aslett M."/>
        </authorList>
    </citation>
    <scope>NUCLEOTIDE SEQUENCE</scope>
    <source>
        <strain evidence="5">Houghton</strain>
    </source>
</reference>
<dbReference type="VEuPathDB" id="ToxoDB:EAH_00008790"/>
<dbReference type="AlphaFoldDB" id="U6GV11"/>
<keyword evidence="6" id="KW-1185">Reference proteome</keyword>
<name>U6GV11_EIMAC</name>
<dbReference type="Proteomes" id="UP000018050">
    <property type="component" value="Unassembled WGS sequence"/>
</dbReference>
<evidence type="ECO:0000313" key="6">
    <source>
        <dbReference type="Proteomes" id="UP000018050"/>
    </source>
</evidence>
<dbReference type="PROSITE" id="PS51366">
    <property type="entry name" value="MI"/>
    <property type="match status" value="1"/>
</dbReference>
<dbReference type="Gene3D" id="1.25.40.180">
    <property type="match status" value="1"/>
</dbReference>
<dbReference type="OrthoDB" id="10260961at2759"/>
<evidence type="ECO:0000313" key="5">
    <source>
        <dbReference type="EMBL" id="CDI83417.1"/>
    </source>
</evidence>
<dbReference type="GO" id="GO:0042274">
    <property type="term" value="P:ribosomal small subunit biogenesis"/>
    <property type="evidence" value="ECO:0007669"/>
    <property type="project" value="TreeGrafter"/>
</dbReference>
<keyword evidence="2" id="KW-0539">Nucleus</keyword>
<comment type="subcellular location">
    <subcellularLocation>
        <location evidence="1">Nucleus</location>
    </subcellularLocation>
</comment>
<dbReference type="InterPro" id="IPR050781">
    <property type="entry name" value="CWC22_splicing_factor"/>
</dbReference>
<dbReference type="PANTHER" id="PTHR18034:SF4">
    <property type="entry name" value="NUCLEOLAR MIF4G DOMAIN-CONTAINING PROTEIN 1"/>
    <property type="match status" value="1"/>
</dbReference>